<feature type="non-terminal residue" evidence="1">
    <location>
        <position position="76"/>
    </location>
</feature>
<dbReference type="Proteomes" id="UP001580391">
    <property type="component" value="Unassembled WGS sequence"/>
</dbReference>
<comment type="caution">
    <text evidence="1">The sequence shown here is derived from an EMBL/GenBank/DDBJ whole genome shotgun (WGS) entry which is preliminary data.</text>
</comment>
<evidence type="ECO:0000313" key="1">
    <source>
        <dbReference type="EMBL" id="MFB5738777.1"/>
    </source>
</evidence>
<gene>
    <name evidence="1" type="ORF">ACE5IX_19875</name>
</gene>
<protein>
    <submittedName>
        <fullName evidence="1">Uncharacterized protein</fullName>
    </submittedName>
</protein>
<evidence type="ECO:0000313" key="2">
    <source>
        <dbReference type="Proteomes" id="UP001580391"/>
    </source>
</evidence>
<reference evidence="1 2" key="1">
    <citation type="submission" date="2024-09" db="EMBL/GenBank/DDBJ databases">
        <title>Taxonomic and Genotyping Characterization of Leptospira Strains isolated from Multiple Sources in Colombia highlights the importance of intermediate species.</title>
        <authorList>
            <person name="Torres Higuera L."/>
            <person name="Rojas Tapias D."/>
            <person name="Jimenez Velasquez S."/>
            <person name="Renjifo Ibanez C."/>
        </authorList>
    </citation>
    <scope>NUCLEOTIDE SEQUENCE [LARGE SCALE GENOMIC DNA]</scope>
    <source>
        <strain evidence="1 2">Lep080</strain>
    </source>
</reference>
<accession>A0ABV5BUQ4</accession>
<organism evidence="1 2">
    <name type="scientific">Leptospira wolffii</name>
    <dbReference type="NCBI Taxonomy" id="409998"/>
    <lineage>
        <taxon>Bacteria</taxon>
        <taxon>Pseudomonadati</taxon>
        <taxon>Spirochaetota</taxon>
        <taxon>Spirochaetia</taxon>
        <taxon>Leptospirales</taxon>
        <taxon>Leptospiraceae</taxon>
        <taxon>Leptospira</taxon>
    </lineage>
</organism>
<dbReference type="EMBL" id="JBHILJ010000045">
    <property type="protein sequence ID" value="MFB5738777.1"/>
    <property type="molecule type" value="Genomic_DNA"/>
</dbReference>
<dbReference type="RefSeq" id="WP_375517885.1">
    <property type="nucleotide sequence ID" value="NZ_JBHILJ010000045.1"/>
</dbReference>
<sequence length="76" mass="8605">MSSDKSFYYGSFQKGEPDGAGVMHRAITDPKHKYFGGFELINGIWKFGKITDTNPDVETCTANKCQMIQSSIRFFK</sequence>
<name>A0ABV5BUQ4_9LEPT</name>
<keyword evidence="2" id="KW-1185">Reference proteome</keyword>
<proteinExistence type="predicted"/>